<dbReference type="AlphaFoldDB" id="A0A5B7F670"/>
<gene>
    <name evidence="1" type="ORF">E2C01_034419</name>
</gene>
<sequence length="222" mass="24829">MLITIKFGLQGYPNHPKSAQDVCQVLRSTGEVQEGLLPAGVPCLHVPSNTTIAWSSWKFCKQPDKTLVGLCISETEVPPLACDAADAKRCTFASLMHNCKPLLQQHRRLPAARLATPLPTLCICIYRSSEAEMPLVFRLCQLGDLRRYYADFPWNDYCFHVRDPSLCAEHITEDFKLDATSSVRLSSETHTETFKVSCRLCSAKHHVGNNAYICKCSDHTSL</sequence>
<evidence type="ECO:0000313" key="1">
    <source>
        <dbReference type="EMBL" id="MPC40846.1"/>
    </source>
</evidence>
<dbReference type="Proteomes" id="UP000324222">
    <property type="component" value="Unassembled WGS sequence"/>
</dbReference>
<protein>
    <submittedName>
        <fullName evidence="1">Uncharacterized protein</fullName>
    </submittedName>
</protein>
<proteinExistence type="predicted"/>
<evidence type="ECO:0000313" key="2">
    <source>
        <dbReference type="Proteomes" id="UP000324222"/>
    </source>
</evidence>
<dbReference type="EMBL" id="VSRR010004835">
    <property type="protein sequence ID" value="MPC40846.1"/>
    <property type="molecule type" value="Genomic_DNA"/>
</dbReference>
<accession>A0A5B7F670</accession>
<organism evidence="1 2">
    <name type="scientific">Portunus trituberculatus</name>
    <name type="common">Swimming crab</name>
    <name type="synonym">Neptunus trituberculatus</name>
    <dbReference type="NCBI Taxonomy" id="210409"/>
    <lineage>
        <taxon>Eukaryota</taxon>
        <taxon>Metazoa</taxon>
        <taxon>Ecdysozoa</taxon>
        <taxon>Arthropoda</taxon>
        <taxon>Crustacea</taxon>
        <taxon>Multicrustacea</taxon>
        <taxon>Malacostraca</taxon>
        <taxon>Eumalacostraca</taxon>
        <taxon>Eucarida</taxon>
        <taxon>Decapoda</taxon>
        <taxon>Pleocyemata</taxon>
        <taxon>Brachyura</taxon>
        <taxon>Eubrachyura</taxon>
        <taxon>Portunoidea</taxon>
        <taxon>Portunidae</taxon>
        <taxon>Portuninae</taxon>
        <taxon>Portunus</taxon>
    </lineage>
</organism>
<reference evidence="1 2" key="1">
    <citation type="submission" date="2019-05" db="EMBL/GenBank/DDBJ databases">
        <title>Another draft genome of Portunus trituberculatus and its Hox gene families provides insights of decapod evolution.</title>
        <authorList>
            <person name="Jeong J.-H."/>
            <person name="Song I."/>
            <person name="Kim S."/>
            <person name="Choi T."/>
            <person name="Kim D."/>
            <person name="Ryu S."/>
            <person name="Kim W."/>
        </authorList>
    </citation>
    <scope>NUCLEOTIDE SEQUENCE [LARGE SCALE GENOMIC DNA]</scope>
    <source>
        <tissue evidence="1">Muscle</tissue>
    </source>
</reference>
<keyword evidence="2" id="KW-1185">Reference proteome</keyword>
<comment type="caution">
    <text evidence="1">The sequence shown here is derived from an EMBL/GenBank/DDBJ whole genome shotgun (WGS) entry which is preliminary data.</text>
</comment>
<name>A0A5B7F670_PORTR</name>